<keyword evidence="1" id="KW-0732">Signal</keyword>
<dbReference type="InterPro" id="IPR013103">
    <property type="entry name" value="RVT_2"/>
</dbReference>
<evidence type="ECO:0000313" key="4">
    <source>
        <dbReference type="Proteomes" id="UP000054359"/>
    </source>
</evidence>
<evidence type="ECO:0000259" key="2">
    <source>
        <dbReference type="Pfam" id="PF07727"/>
    </source>
</evidence>
<organism evidence="3 4">
    <name type="scientific">Stegodyphus mimosarum</name>
    <name type="common">African social velvet spider</name>
    <dbReference type="NCBI Taxonomy" id="407821"/>
    <lineage>
        <taxon>Eukaryota</taxon>
        <taxon>Metazoa</taxon>
        <taxon>Ecdysozoa</taxon>
        <taxon>Arthropoda</taxon>
        <taxon>Chelicerata</taxon>
        <taxon>Arachnida</taxon>
        <taxon>Araneae</taxon>
        <taxon>Araneomorphae</taxon>
        <taxon>Entelegynae</taxon>
        <taxon>Eresoidea</taxon>
        <taxon>Eresidae</taxon>
        <taxon>Stegodyphus</taxon>
    </lineage>
</organism>
<name>A0A087T925_STEMI</name>
<dbReference type="STRING" id="407821.A0A087T925"/>
<dbReference type="OrthoDB" id="6435466at2759"/>
<feature type="domain" description="Reverse transcriptase Ty1/copia-type" evidence="2">
    <location>
        <begin position="56"/>
        <end position="209"/>
    </location>
</feature>
<feature type="chain" id="PRO_5001829434" evidence="1">
    <location>
        <begin position="25"/>
        <end position="214"/>
    </location>
</feature>
<dbReference type="OMA" id="CIDYTET"/>
<protein>
    <submittedName>
        <fullName evidence="3">Retrovirus-related Pol polyprotein from transposon TNT 1-94</fullName>
    </submittedName>
</protein>
<dbReference type="AlphaFoldDB" id="A0A087T925"/>
<dbReference type="Proteomes" id="UP000054359">
    <property type="component" value="Unassembled WGS sequence"/>
</dbReference>
<dbReference type="EMBL" id="KK114054">
    <property type="protein sequence ID" value="KFM61614.1"/>
    <property type="molecule type" value="Genomic_DNA"/>
</dbReference>
<sequence>MVAATIPTLALVVANALIAQSEEAADSTLNYETCSGANKEKLKLAMQEEINVLKTNGTWNLTVAPEEKTITGCKWVYKSKRDCEGNVFRHKARLVAQGYKQKYGHDYDEVFAPVAKPATLRMLLTIARKRKMAVRHYDIQSAYLNGDLFHDVYMKQLPGFQEGDEVCKLVKNLHELKQGANEWNRKLNEILSSKRFERSQYEPCLYTMQDKGWI</sequence>
<accession>A0A087T925</accession>
<feature type="non-terminal residue" evidence="3">
    <location>
        <position position="214"/>
    </location>
</feature>
<evidence type="ECO:0000256" key="1">
    <source>
        <dbReference type="SAM" id="SignalP"/>
    </source>
</evidence>
<dbReference type="Pfam" id="PF07727">
    <property type="entry name" value="RVT_2"/>
    <property type="match status" value="1"/>
</dbReference>
<reference evidence="3 4" key="1">
    <citation type="submission" date="2013-11" db="EMBL/GenBank/DDBJ databases">
        <title>Genome sequencing of Stegodyphus mimosarum.</title>
        <authorList>
            <person name="Bechsgaard J."/>
        </authorList>
    </citation>
    <scope>NUCLEOTIDE SEQUENCE [LARGE SCALE GENOMIC DNA]</scope>
</reference>
<evidence type="ECO:0000313" key="3">
    <source>
        <dbReference type="EMBL" id="KFM61614.1"/>
    </source>
</evidence>
<proteinExistence type="predicted"/>
<keyword evidence="4" id="KW-1185">Reference proteome</keyword>
<feature type="signal peptide" evidence="1">
    <location>
        <begin position="1"/>
        <end position="24"/>
    </location>
</feature>
<gene>
    <name evidence="3" type="ORF">X975_21544</name>
</gene>